<name>A0A915BHY8_PARUN</name>
<keyword evidence="1" id="KW-0812">Transmembrane</keyword>
<feature type="transmembrane region" description="Helical" evidence="1">
    <location>
        <begin position="45"/>
        <end position="71"/>
    </location>
</feature>
<protein>
    <submittedName>
        <fullName evidence="3">G_PROTEIN_RECEP_F1_2 domain-containing protein</fullName>
    </submittedName>
</protein>
<feature type="transmembrane region" description="Helical" evidence="1">
    <location>
        <begin position="5"/>
        <end position="25"/>
    </location>
</feature>
<dbReference type="Proteomes" id="UP000887569">
    <property type="component" value="Unplaced"/>
</dbReference>
<keyword evidence="1" id="KW-1133">Transmembrane helix</keyword>
<reference evidence="3" key="1">
    <citation type="submission" date="2022-11" db="UniProtKB">
        <authorList>
            <consortium name="WormBaseParasite"/>
        </authorList>
    </citation>
    <scope>IDENTIFICATION</scope>
</reference>
<keyword evidence="2" id="KW-1185">Reference proteome</keyword>
<evidence type="ECO:0000313" key="3">
    <source>
        <dbReference type="WBParaSite" id="PgR041_g042_t01"/>
    </source>
</evidence>
<dbReference type="PANTHER" id="PTHR46641:SF16">
    <property type="entry name" value="G-PROTEIN COUPLED RECEPTORS FAMILY 1 PROFILE DOMAIN-CONTAINING PROTEIN"/>
    <property type="match status" value="1"/>
</dbReference>
<organism evidence="2 3">
    <name type="scientific">Parascaris univalens</name>
    <name type="common">Nematode worm</name>
    <dbReference type="NCBI Taxonomy" id="6257"/>
    <lineage>
        <taxon>Eukaryota</taxon>
        <taxon>Metazoa</taxon>
        <taxon>Ecdysozoa</taxon>
        <taxon>Nematoda</taxon>
        <taxon>Chromadorea</taxon>
        <taxon>Rhabditida</taxon>
        <taxon>Spirurina</taxon>
        <taxon>Ascaridomorpha</taxon>
        <taxon>Ascaridoidea</taxon>
        <taxon>Ascarididae</taxon>
        <taxon>Parascaris</taxon>
    </lineage>
</organism>
<dbReference type="PANTHER" id="PTHR46641">
    <property type="entry name" value="FMRFAMIDE RECEPTOR-RELATED"/>
    <property type="match status" value="1"/>
</dbReference>
<keyword evidence="1" id="KW-0472">Membrane</keyword>
<evidence type="ECO:0000313" key="2">
    <source>
        <dbReference type="Proteomes" id="UP000887569"/>
    </source>
</evidence>
<dbReference type="AlphaFoldDB" id="A0A915BHY8"/>
<accession>A0A915BHY8</accession>
<feature type="transmembrane region" description="Helical" evidence="1">
    <location>
        <begin position="91"/>
        <end position="110"/>
    </location>
</feature>
<proteinExistence type="predicted"/>
<dbReference type="InterPro" id="IPR052954">
    <property type="entry name" value="GPCR-Ligand_Int"/>
</dbReference>
<evidence type="ECO:0000256" key="1">
    <source>
        <dbReference type="SAM" id="Phobius"/>
    </source>
</evidence>
<dbReference type="Gene3D" id="1.20.1070.10">
    <property type="entry name" value="Rhodopsin 7-helix transmembrane proteins"/>
    <property type="match status" value="1"/>
</dbReference>
<sequence length="142" mass="15979">LVPSLIVLSLCDSLQLFLSLLVLLLPAIHEYSQADRFSTLGQCAYIVTGALSPLLLASNCASIWTMCFIAIRRHYAISRPLHSIASKSSNVIPLSMIAILALLFNASKWAEFRWFWYSDPSTKRYVLIHEYSQLANNAIYIL</sequence>
<dbReference type="WBParaSite" id="PgR041_g042_t01">
    <property type="protein sequence ID" value="PgR041_g042_t01"/>
    <property type="gene ID" value="PgR041_g042"/>
</dbReference>
<dbReference type="SUPFAM" id="SSF81321">
    <property type="entry name" value="Family A G protein-coupled receptor-like"/>
    <property type="match status" value="1"/>
</dbReference>